<gene>
    <name evidence="3" type="ORF">EVEC_LOCUS8473</name>
</gene>
<protein>
    <submittedName>
        <fullName evidence="5">PlsC domain-containing protein</fullName>
    </submittedName>
</protein>
<dbReference type="STRING" id="51028.A0A0N4VEC7"/>
<evidence type="ECO:0000313" key="5">
    <source>
        <dbReference type="WBParaSite" id="EVEC_0000903201-mRNA-1"/>
    </source>
</evidence>
<accession>A0A0N4VEC7</accession>
<feature type="transmembrane region" description="Helical" evidence="1">
    <location>
        <begin position="12"/>
        <end position="34"/>
    </location>
</feature>
<evidence type="ECO:0000313" key="3">
    <source>
        <dbReference type="EMBL" id="VDD93722.1"/>
    </source>
</evidence>
<dbReference type="InterPro" id="IPR002123">
    <property type="entry name" value="Plipid/glycerol_acylTrfase"/>
</dbReference>
<reference evidence="3 4" key="2">
    <citation type="submission" date="2018-10" db="EMBL/GenBank/DDBJ databases">
        <authorList>
            <consortium name="Pathogen Informatics"/>
        </authorList>
    </citation>
    <scope>NUCLEOTIDE SEQUENCE [LARGE SCALE GENOMIC DNA]</scope>
</reference>
<evidence type="ECO:0000259" key="2">
    <source>
        <dbReference type="SMART" id="SM00563"/>
    </source>
</evidence>
<feature type="domain" description="Phospholipid/glycerol acyltransferase" evidence="2">
    <location>
        <begin position="86"/>
        <end position="210"/>
    </location>
</feature>
<dbReference type="Pfam" id="PF01553">
    <property type="entry name" value="Acyltransferase"/>
    <property type="match status" value="1"/>
</dbReference>
<dbReference type="SMART" id="SM00563">
    <property type="entry name" value="PlsC"/>
    <property type="match status" value="1"/>
</dbReference>
<evidence type="ECO:0000313" key="4">
    <source>
        <dbReference type="Proteomes" id="UP000274131"/>
    </source>
</evidence>
<dbReference type="GO" id="GO:0016746">
    <property type="term" value="F:acyltransferase activity"/>
    <property type="evidence" value="ECO:0007669"/>
    <property type="project" value="InterPro"/>
</dbReference>
<evidence type="ECO:0000256" key="1">
    <source>
        <dbReference type="SAM" id="Phobius"/>
    </source>
</evidence>
<organism evidence="5">
    <name type="scientific">Enterobius vermicularis</name>
    <name type="common">Human pinworm</name>
    <dbReference type="NCBI Taxonomy" id="51028"/>
    <lineage>
        <taxon>Eukaryota</taxon>
        <taxon>Metazoa</taxon>
        <taxon>Ecdysozoa</taxon>
        <taxon>Nematoda</taxon>
        <taxon>Chromadorea</taxon>
        <taxon>Rhabditida</taxon>
        <taxon>Spirurina</taxon>
        <taxon>Oxyuridomorpha</taxon>
        <taxon>Oxyuroidea</taxon>
        <taxon>Oxyuridae</taxon>
        <taxon>Enterobius</taxon>
    </lineage>
</organism>
<keyword evidence="1" id="KW-0812">Transmembrane</keyword>
<dbReference type="AlphaFoldDB" id="A0A0N4VEC7"/>
<dbReference type="PANTHER" id="PTHR10983:SF20">
    <property type="entry name" value="LYSOPHOSPHATIDYLINOSITOL ACYLTRANSFERASE 10"/>
    <property type="match status" value="1"/>
</dbReference>
<keyword evidence="1" id="KW-1133">Transmembrane helix</keyword>
<dbReference type="Proteomes" id="UP000274131">
    <property type="component" value="Unassembled WGS sequence"/>
</dbReference>
<dbReference type="CDD" id="cd07990">
    <property type="entry name" value="LPLAT_LCLAT1-like"/>
    <property type="match status" value="1"/>
</dbReference>
<dbReference type="OrthoDB" id="186786at2759"/>
<dbReference type="GO" id="GO:0005783">
    <property type="term" value="C:endoplasmic reticulum"/>
    <property type="evidence" value="ECO:0007669"/>
    <property type="project" value="TreeGrafter"/>
</dbReference>
<dbReference type="SUPFAM" id="SSF69593">
    <property type="entry name" value="Glycerol-3-phosphate (1)-acyltransferase"/>
    <property type="match status" value="1"/>
</dbReference>
<keyword evidence="4" id="KW-1185">Reference proteome</keyword>
<reference evidence="5" key="1">
    <citation type="submission" date="2017-02" db="UniProtKB">
        <authorList>
            <consortium name="WormBaseParasite"/>
        </authorList>
    </citation>
    <scope>IDENTIFICATION</scope>
</reference>
<dbReference type="EMBL" id="UXUI01009441">
    <property type="protein sequence ID" value="VDD93722.1"/>
    <property type="molecule type" value="Genomic_DNA"/>
</dbReference>
<dbReference type="GO" id="GO:0036149">
    <property type="term" value="P:phosphatidylinositol acyl-chain remodeling"/>
    <property type="evidence" value="ECO:0007669"/>
    <property type="project" value="TreeGrafter"/>
</dbReference>
<dbReference type="WBParaSite" id="EVEC_0000903201-mRNA-1">
    <property type="protein sequence ID" value="EVEC_0000903201-mRNA-1"/>
    <property type="gene ID" value="EVEC_0000903201"/>
</dbReference>
<keyword evidence="1" id="KW-0472">Membrane</keyword>
<feature type="transmembrane region" description="Helical" evidence="1">
    <location>
        <begin position="54"/>
        <end position="75"/>
    </location>
</feature>
<name>A0A0N4VEC7_ENTVE</name>
<proteinExistence type="predicted"/>
<sequence length="277" mass="31637">MGQLRKIFNRLLGPVFAITVLLTSIFGGYIITLFSPVLFLNQHRLWRSLMDRAISFWIIVPMAFLRFLFGVSVKVTGDAIEGGKPAVILMNHRTRLDWMFLWLAVYKINPWLLTTSKYSLKAQLKMLPGAGFGMAAHHFIFLERNVEEDKKRLSEAVEYYSKVGGFYQVLIFPEGTDKTKHTTMRSTEYAKKNGFKELSYLLYPRAAGTAILITKMRECGYINCVYDVTVGYPDAIVQTELDLVKGKAPECVHFDIRRIDISEVPRTSSEIASWINS</sequence>
<dbReference type="PANTHER" id="PTHR10983">
    <property type="entry name" value="1-ACYLGLYCEROL-3-PHOSPHATE ACYLTRANSFERASE-RELATED"/>
    <property type="match status" value="1"/>
</dbReference>